<feature type="compositionally biased region" description="Basic and acidic residues" evidence="1">
    <location>
        <begin position="16"/>
        <end position="41"/>
    </location>
</feature>
<name>A0A9P6XZK8_9FUNG</name>
<reference evidence="2 3" key="1">
    <citation type="journal article" date="2020" name="Microb. Genom.">
        <title>Genetic diversity of clinical and environmental Mucorales isolates obtained from an investigation of mucormycosis cases among solid organ transplant recipients.</title>
        <authorList>
            <person name="Nguyen M.H."/>
            <person name="Kaul D."/>
            <person name="Muto C."/>
            <person name="Cheng S.J."/>
            <person name="Richter R.A."/>
            <person name="Bruno V.M."/>
            <person name="Liu G."/>
            <person name="Beyhan S."/>
            <person name="Sundermann A.J."/>
            <person name="Mounaud S."/>
            <person name="Pasculle A.W."/>
            <person name="Nierman W.C."/>
            <person name="Driscoll E."/>
            <person name="Cumbie R."/>
            <person name="Clancy C.J."/>
            <person name="Dupont C.L."/>
        </authorList>
    </citation>
    <scope>NUCLEOTIDE SEQUENCE [LARGE SCALE GENOMIC DNA]</scope>
    <source>
        <strain evidence="2 3">GL24</strain>
    </source>
</reference>
<evidence type="ECO:0000313" key="2">
    <source>
        <dbReference type="EMBL" id="KAG1535661.1"/>
    </source>
</evidence>
<dbReference type="EMBL" id="JAANIU010008175">
    <property type="protein sequence ID" value="KAG1535661.1"/>
    <property type="molecule type" value="Genomic_DNA"/>
</dbReference>
<protein>
    <submittedName>
        <fullName evidence="2">Uncharacterized protein</fullName>
    </submittedName>
</protein>
<organism evidence="2 3">
    <name type="scientific">Rhizopus delemar</name>
    <dbReference type="NCBI Taxonomy" id="936053"/>
    <lineage>
        <taxon>Eukaryota</taxon>
        <taxon>Fungi</taxon>
        <taxon>Fungi incertae sedis</taxon>
        <taxon>Mucoromycota</taxon>
        <taxon>Mucoromycotina</taxon>
        <taxon>Mucoromycetes</taxon>
        <taxon>Mucorales</taxon>
        <taxon>Mucorineae</taxon>
        <taxon>Rhizopodaceae</taxon>
        <taxon>Rhizopus</taxon>
    </lineage>
</organism>
<accession>A0A9P6XZK8</accession>
<feature type="compositionally biased region" description="Gly residues" evidence="1">
    <location>
        <begin position="66"/>
        <end position="79"/>
    </location>
</feature>
<comment type="caution">
    <text evidence="2">The sequence shown here is derived from an EMBL/GenBank/DDBJ whole genome shotgun (WGS) entry which is preliminary data.</text>
</comment>
<feature type="compositionally biased region" description="Low complexity" evidence="1">
    <location>
        <begin position="115"/>
        <end position="124"/>
    </location>
</feature>
<dbReference type="Proteomes" id="UP000740926">
    <property type="component" value="Unassembled WGS sequence"/>
</dbReference>
<dbReference type="AlphaFoldDB" id="A0A9P6XZK8"/>
<evidence type="ECO:0000313" key="3">
    <source>
        <dbReference type="Proteomes" id="UP000740926"/>
    </source>
</evidence>
<keyword evidence="3" id="KW-1185">Reference proteome</keyword>
<sequence length="138" mass="14611">MGDSDGPRMATSTMASRKDGTVWNTRERAHQQADGQRDGSRRAAHQQRHAGAMKQPGQDVAAHQLGAGGKAGVFAGPGEGCAHHIQRVVREQPRRAGGGGQHDQEDGGADGGRGRAQQMQRGAGNRFHVFLTRGSSRP</sequence>
<evidence type="ECO:0000256" key="1">
    <source>
        <dbReference type="SAM" id="MobiDB-lite"/>
    </source>
</evidence>
<gene>
    <name evidence="2" type="ORF">G6F50_015249</name>
</gene>
<proteinExistence type="predicted"/>
<feature type="region of interest" description="Disordered" evidence="1">
    <location>
        <begin position="1"/>
        <end position="138"/>
    </location>
</feature>